<dbReference type="SUPFAM" id="SSF89372">
    <property type="entry name" value="Fucose-specific lectin"/>
    <property type="match status" value="1"/>
</dbReference>
<proteinExistence type="inferred from homology"/>
<feature type="compositionally biased region" description="Polar residues" evidence="2">
    <location>
        <begin position="63"/>
        <end position="89"/>
    </location>
</feature>
<comment type="similarity">
    <text evidence="1">Belongs to the fungal fucose-specific lectin family.</text>
</comment>
<evidence type="ECO:0000313" key="4">
    <source>
        <dbReference type="EMBL" id="KAG4418734.1"/>
    </source>
</evidence>
<dbReference type="InterPro" id="IPR012475">
    <property type="entry name" value="Fungal_lectin"/>
</dbReference>
<protein>
    <recommendedName>
        <fullName evidence="6">Fucose-specific lectin</fullName>
    </recommendedName>
</protein>
<feature type="region of interest" description="Disordered" evidence="2">
    <location>
        <begin position="1"/>
        <end position="125"/>
    </location>
</feature>
<sequence length="532" mass="57318">MAAEVARQQPSSPTEVEDISGSFGAVSPRHNSTVDSIGVPQDFFDPNGPRQHNSGRLSDPTGGHNTNLEIYENDSLSRVNSPPATTGRSTEPRLAVTTLDRGTRSDTEGLIIRTPSERGSSVLPNTMPIPQPVGGAHQEPWWNRRRLTWTKKSRWCFILTPLSICLIIALVVVVVVWQTTDSGSGGDVKISLSTLTAVTLPQSSALPRANSGLGATTDDLATVLSSTNASSPETILAYIDTASASPRLCIRKKSDTAWLSNVLCITDKDVNPKKDSPVTVLDWIGGPSVFFITADDKLGGIDWVPHSSSWKMSNLFAQKREVSKRSQLASVTWLNGTSAWLYYQDEDLQIREFGIDNYRDEVWRDGSVGPLGLAQDGSGIGVSRWMSEGGEVMEVFFQPKNGAIHGRVYRNSVWQSESYSVDGTPGTITGGASMTATTVNQKNETVLLLAYVDNSGFLTVQSRGTTNISTVYSGFSTPKRLVEGDGKIASGLAAVGNSGEPKIYFVVNQKILELSALDVSAANWTTVDVTSV</sequence>
<evidence type="ECO:0000313" key="5">
    <source>
        <dbReference type="Proteomes" id="UP000664132"/>
    </source>
</evidence>
<dbReference type="Pfam" id="PF07938">
    <property type="entry name" value="Fungal_lectin"/>
    <property type="match status" value="1"/>
</dbReference>
<dbReference type="Gene3D" id="2.120.10.70">
    <property type="entry name" value="Fucose-specific lectin"/>
    <property type="match status" value="1"/>
</dbReference>
<dbReference type="AlphaFoldDB" id="A0A8H7TFB4"/>
<accession>A0A8H7TFB4</accession>
<keyword evidence="5" id="KW-1185">Reference proteome</keyword>
<gene>
    <name evidence="4" type="ORF">IFR04_008096</name>
</gene>
<comment type="caution">
    <text evidence="4">The sequence shown here is derived from an EMBL/GenBank/DDBJ whole genome shotgun (WGS) entry which is preliminary data.</text>
</comment>
<evidence type="ECO:0000256" key="1">
    <source>
        <dbReference type="ARBA" id="ARBA00009042"/>
    </source>
</evidence>
<keyword evidence="3" id="KW-1133">Transmembrane helix</keyword>
<name>A0A8H7TFB4_9HELO</name>
<dbReference type="Proteomes" id="UP000664132">
    <property type="component" value="Unassembled WGS sequence"/>
</dbReference>
<feature type="transmembrane region" description="Helical" evidence="3">
    <location>
        <begin position="155"/>
        <end position="177"/>
    </location>
</feature>
<keyword evidence="3" id="KW-0472">Membrane</keyword>
<evidence type="ECO:0000256" key="2">
    <source>
        <dbReference type="SAM" id="MobiDB-lite"/>
    </source>
</evidence>
<dbReference type="EMBL" id="JAFJYH010000121">
    <property type="protein sequence ID" value="KAG4418734.1"/>
    <property type="molecule type" value="Genomic_DNA"/>
</dbReference>
<evidence type="ECO:0008006" key="6">
    <source>
        <dbReference type="Google" id="ProtNLM"/>
    </source>
</evidence>
<evidence type="ECO:0000256" key="3">
    <source>
        <dbReference type="SAM" id="Phobius"/>
    </source>
</evidence>
<organism evidence="4 5">
    <name type="scientific">Cadophora malorum</name>
    <dbReference type="NCBI Taxonomy" id="108018"/>
    <lineage>
        <taxon>Eukaryota</taxon>
        <taxon>Fungi</taxon>
        <taxon>Dikarya</taxon>
        <taxon>Ascomycota</taxon>
        <taxon>Pezizomycotina</taxon>
        <taxon>Leotiomycetes</taxon>
        <taxon>Helotiales</taxon>
        <taxon>Ploettnerulaceae</taxon>
        <taxon>Cadophora</taxon>
    </lineage>
</organism>
<reference evidence="4" key="1">
    <citation type="submission" date="2021-02" db="EMBL/GenBank/DDBJ databases">
        <title>Genome sequence Cadophora malorum strain M34.</title>
        <authorList>
            <person name="Stefanovic E."/>
            <person name="Vu D."/>
            <person name="Scully C."/>
            <person name="Dijksterhuis J."/>
            <person name="Roader J."/>
            <person name="Houbraken J."/>
        </authorList>
    </citation>
    <scope>NUCLEOTIDE SEQUENCE</scope>
    <source>
        <strain evidence="4">M34</strain>
    </source>
</reference>
<dbReference type="OrthoDB" id="5428293at2759"/>
<keyword evidence="3" id="KW-0812">Transmembrane</keyword>